<organism evidence="10 11">
    <name type="scientific">Pseudomonas asplenii</name>
    <dbReference type="NCBI Taxonomy" id="53407"/>
    <lineage>
        <taxon>Bacteria</taxon>
        <taxon>Pseudomonadati</taxon>
        <taxon>Pseudomonadota</taxon>
        <taxon>Gammaproteobacteria</taxon>
        <taxon>Pseudomonadales</taxon>
        <taxon>Pseudomonadaceae</taxon>
        <taxon>Pseudomonas</taxon>
    </lineage>
</organism>
<feature type="binding site" evidence="9">
    <location>
        <position position="229"/>
    </location>
    <ligand>
        <name>Fe cation</name>
        <dbReference type="ChEBI" id="CHEBI:24875"/>
        <label>2</label>
    </ligand>
</feature>
<dbReference type="GO" id="GO:0046872">
    <property type="term" value="F:metal ion binding"/>
    <property type="evidence" value="ECO:0007669"/>
    <property type="project" value="UniProtKB-KW"/>
</dbReference>
<dbReference type="SUPFAM" id="SSF47240">
    <property type="entry name" value="Ferritin-like"/>
    <property type="match status" value="1"/>
</dbReference>
<feature type="binding site" evidence="9">
    <location>
        <position position="226"/>
    </location>
    <ligand>
        <name>Fe cation</name>
        <dbReference type="ChEBI" id="CHEBI:24875"/>
        <label>2</label>
    </ligand>
</feature>
<keyword evidence="10" id="KW-0830">Ubiquinone</keyword>
<evidence type="ECO:0000256" key="7">
    <source>
        <dbReference type="ARBA" id="ARBA00023033"/>
    </source>
</evidence>
<dbReference type="PANTHER" id="PTHR11237:SF4">
    <property type="entry name" value="5-DEMETHOXYUBIQUINONE HYDROXYLASE, MITOCHONDRIAL"/>
    <property type="match status" value="1"/>
</dbReference>
<dbReference type="Proteomes" id="UP000037931">
    <property type="component" value="Unassembled WGS sequence"/>
</dbReference>
<reference evidence="10 11" key="1">
    <citation type="journal article" date="2015" name="PLoS ONE">
        <title>Rice-Infecting Pseudomonas Genomes Are Highly Accessorized and Harbor Multiple Putative Virulence Mechanisms to Cause Sheath Brown Rot.</title>
        <authorList>
            <person name="Quibod I.L."/>
            <person name="Grande G."/>
            <person name="Oreiro E.G."/>
            <person name="Borja F.N."/>
            <person name="Dossa G.S."/>
            <person name="Mauleon R."/>
            <person name="Cruz C.V."/>
            <person name="Oliva R."/>
        </authorList>
    </citation>
    <scope>NUCLEOTIDE SEQUENCE [LARGE SCALE GENOMIC DNA]</scope>
    <source>
        <strain evidence="10 11">IRRI 6609</strain>
    </source>
</reference>
<evidence type="ECO:0000313" key="11">
    <source>
        <dbReference type="Proteomes" id="UP000037931"/>
    </source>
</evidence>
<dbReference type="PANTHER" id="PTHR11237">
    <property type="entry name" value="COENZYME Q10 BIOSYNTHESIS PROTEIN 7"/>
    <property type="match status" value="1"/>
</dbReference>
<dbReference type="GO" id="GO:0005886">
    <property type="term" value="C:plasma membrane"/>
    <property type="evidence" value="ECO:0007669"/>
    <property type="project" value="UniProtKB-SubCell"/>
</dbReference>
<evidence type="ECO:0000256" key="9">
    <source>
        <dbReference type="HAMAP-Rule" id="MF_01658"/>
    </source>
</evidence>
<comment type="catalytic activity">
    <reaction evidence="9">
        <text>a 5-methoxy-2-methyl-3-(all-trans-polyprenyl)benzene-1,4-diol + AH2 + O2 = a 3-demethylubiquinol + A + H2O</text>
        <dbReference type="Rhea" id="RHEA:50908"/>
        <dbReference type="Rhea" id="RHEA-COMP:10859"/>
        <dbReference type="Rhea" id="RHEA-COMP:10914"/>
        <dbReference type="ChEBI" id="CHEBI:13193"/>
        <dbReference type="ChEBI" id="CHEBI:15377"/>
        <dbReference type="ChEBI" id="CHEBI:15379"/>
        <dbReference type="ChEBI" id="CHEBI:17499"/>
        <dbReference type="ChEBI" id="CHEBI:84167"/>
        <dbReference type="ChEBI" id="CHEBI:84422"/>
        <dbReference type="EC" id="1.14.99.60"/>
    </reaction>
</comment>
<evidence type="ECO:0000256" key="8">
    <source>
        <dbReference type="ARBA" id="ARBA00023136"/>
    </source>
</evidence>
<comment type="cofactor">
    <cofactor evidence="9">
        <name>Fe cation</name>
        <dbReference type="ChEBI" id="CHEBI:24875"/>
    </cofactor>
    <text evidence="9">Binds 2 iron ions per subunit.</text>
</comment>
<keyword evidence="11" id="KW-1185">Reference proteome</keyword>
<feature type="binding site" evidence="9">
    <location>
        <position position="226"/>
    </location>
    <ligand>
        <name>Fe cation</name>
        <dbReference type="ChEBI" id="CHEBI:24875"/>
        <label>1</label>
    </ligand>
</feature>
<comment type="subcellular location">
    <subcellularLocation>
        <location evidence="9">Cell membrane</location>
        <topology evidence="9">Peripheral membrane protein</topology>
    </subcellularLocation>
</comment>
<proteinExistence type="inferred from homology"/>
<comment type="caution">
    <text evidence="10">The sequence shown here is derived from an EMBL/GenBank/DDBJ whole genome shotgun (WGS) entry which is preliminary data.</text>
</comment>
<evidence type="ECO:0000256" key="1">
    <source>
        <dbReference type="ARBA" id="ARBA00004749"/>
    </source>
</evidence>
<dbReference type="CDD" id="cd01042">
    <property type="entry name" value="DMQH"/>
    <property type="match status" value="1"/>
</dbReference>
<dbReference type="Gene3D" id="1.20.1260.10">
    <property type="match status" value="1"/>
</dbReference>
<accession>A0A0N0VIE3</accession>
<evidence type="ECO:0000256" key="3">
    <source>
        <dbReference type="ARBA" id="ARBA00022688"/>
    </source>
</evidence>
<evidence type="ECO:0000313" key="10">
    <source>
        <dbReference type="EMBL" id="KPA87491.1"/>
    </source>
</evidence>
<dbReference type="PATRIC" id="fig|50340.43.peg.4359"/>
<feature type="binding site" evidence="9">
    <location>
        <position position="194"/>
    </location>
    <ligand>
        <name>Fe cation</name>
        <dbReference type="ChEBI" id="CHEBI:24875"/>
        <label>2</label>
    </ligand>
</feature>
<dbReference type="InterPro" id="IPR047809">
    <property type="entry name" value="COQ7_proteobact"/>
</dbReference>
<dbReference type="STRING" id="50340.PF66_06125"/>
<feature type="binding site" evidence="9">
    <location>
        <position position="142"/>
    </location>
    <ligand>
        <name>Fe cation</name>
        <dbReference type="ChEBI" id="CHEBI:24875"/>
        <label>1</label>
    </ligand>
</feature>
<keyword evidence="3 9" id="KW-0831">Ubiquinone biosynthesis</keyword>
<feature type="binding site" evidence="9">
    <location>
        <position position="145"/>
    </location>
    <ligand>
        <name>Fe cation</name>
        <dbReference type="ChEBI" id="CHEBI:24875"/>
        <label>1</label>
    </ligand>
</feature>
<dbReference type="HAMAP" id="MF_01658">
    <property type="entry name" value="COQ7"/>
    <property type="match status" value="1"/>
</dbReference>
<comment type="similarity">
    <text evidence="9">Belongs to the COQ7 family.</text>
</comment>
<dbReference type="NCBIfam" id="NF033656">
    <property type="entry name" value="DMQ_monoox_COQ7"/>
    <property type="match status" value="1"/>
</dbReference>
<sequence>MAGAGLLATGIASPHKPFRCPAIQPMTQLKPSAPDCGKLQTEIPPEVSMTTQRHYSPIDRLLLQADAAMRTLLPFSGQPYRPSPAIVQPEAQMSEEDTRHVAGLMRINHTGEVCAQALYQGQALTAKLPHVREAMEHAAEEEIDHLAWCEQRIRQLGSSPSVLNPLFYGLSFGIGAVAGLISDKVSLGFVAATEDQVCKHLNEHLEQLPAEDEKSRAILEQMRIDEEHHAESALDAGGFRFPAPVKFGMSLLAKVMTKSTYRI</sequence>
<dbReference type="EC" id="1.14.99.60" evidence="9"/>
<dbReference type="UniPathway" id="UPA00232"/>
<evidence type="ECO:0000256" key="2">
    <source>
        <dbReference type="ARBA" id="ARBA00022475"/>
    </source>
</evidence>
<protein>
    <recommendedName>
        <fullName evidence="9">3-demethoxyubiquinol 3-hydroxylase</fullName>
        <shortName evidence="9">DMQ hydroxylase</shortName>
        <ecNumber evidence="9">1.14.99.60</ecNumber>
    </recommendedName>
    <alternativeName>
        <fullName evidence="9">2-nonaprenyl-3-methyl-6-methoxy-1,4-benzoquinol hydroxylase</fullName>
    </alternativeName>
</protein>
<comment type="function">
    <text evidence="9">Catalyzes the hydroxylation of 2-nonaprenyl-3-methyl-6-methoxy-1,4-benzoquinol during ubiquinone biosynthesis.</text>
</comment>
<feature type="binding site" evidence="9">
    <location>
        <position position="142"/>
    </location>
    <ligand>
        <name>Fe cation</name>
        <dbReference type="ChEBI" id="CHEBI:24875"/>
        <label>2</label>
    </ligand>
</feature>
<dbReference type="AlphaFoldDB" id="A0A0N0VIE3"/>
<dbReference type="InterPro" id="IPR011566">
    <property type="entry name" value="Ubq_synth_Coq7"/>
</dbReference>
<gene>
    <name evidence="9" type="primary">coq7</name>
    <name evidence="10" type="ORF">PF66_06125</name>
</gene>
<dbReference type="InterPro" id="IPR009078">
    <property type="entry name" value="Ferritin-like_SF"/>
</dbReference>
<evidence type="ECO:0000256" key="5">
    <source>
        <dbReference type="ARBA" id="ARBA00023002"/>
    </source>
</evidence>
<evidence type="ECO:0000256" key="6">
    <source>
        <dbReference type="ARBA" id="ARBA00023004"/>
    </source>
</evidence>
<dbReference type="InterPro" id="IPR012347">
    <property type="entry name" value="Ferritin-like"/>
</dbReference>
<dbReference type="GO" id="GO:0008682">
    <property type="term" value="F:3-demethoxyubiquinol 3-hydroxylase activity"/>
    <property type="evidence" value="ECO:0007669"/>
    <property type="project" value="UniProtKB-EC"/>
</dbReference>
<comment type="pathway">
    <text evidence="1 9">Cofactor biosynthesis; ubiquinone biosynthesis.</text>
</comment>
<keyword evidence="8 9" id="KW-0472">Membrane</keyword>
<keyword evidence="6 9" id="KW-0408">Iron</keyword>
<name>A0A0N0VIE3_9PSED</name>
<dbReference type="Pfam" id="PF03232">
    <property type="entry name" value="COQ7"/>
    <property type="match status" value="1"/>
</dbReference>
<keyword evidence="5 9" id="KW-0560">Oxidoreductase</keyword>
<keyword evidence="4 9" id="KW-0479">Metal-binding</keyword>
<dbReference type="FunFam" id="1.20.1260.10:FF:000013">
    <property type="entry name" value="2-nonaprenyl-3-methyl-6-methoxy-1,4-benzoquinol hydroxylase"/>
    <property type="match status" value="1"/>
</dbReference>
<keyword evidence="7 9" id="KW-0503">Monooxygenase</keyword>
<feature type="binding site" evidence="9">
    <location>
        <position position="112"/>
    </location>
    <ligand>
        <name>Fe cation</name>
        <dbReference type="ChEBI" id="CHEBI:24875"/>
        <label>1</label>
    </ligand>
</feature>
<dbReference type="EMBL" id="JSYZ01000030">
    <property type="protein sequence ID" value="KPA87491.1"/>
    <property type="molecule type" value="Genomic_DNA"/>
</dbReference>
<evidence type="ECO:0000256" key="4">
    <source>
        <dbReference type="ARBA" id="ARBA00022723"/>
    </source>
</evidence>
<dbReference type="GO" id="GO:0006744">
    <property type="term" value="P:ubiquinone biosynthetic process"/>
    <property type="evidence" value="ECO:0007669"/>
    <property type="project" value="UniProtKB-UniRule"/>
</dbReference>
<keyword evidence="2 9" id="KW-1003">Cell membrane</keyword>